<feature type="transmembrane region" description="Helical" evidence="12">
    <location>
        <begin position="627"/>
        <end position="644"/>
    </location>
</feature>
<dbReference type="InterPro" id="IPR037674">
    <property type="entry name" value="PIG-G_N"/>
</dbReference>
<evidence type="ECO:0000256" key="2">
    <source>
        <dbReference type="ARBA" id="ARBA00004687"/>
    </source>
</evidence>
<keyword evidence="11" id="KW-0325">Glycoprotein</keyword>
<dbReference type="Pfam" id="PF01663">
    <property type="entry name" value="Phosphodiest"/>
    <property type="match status" value="1"/>
</dbReference>
<keyword evidence="10 12" id="KW-0472">Membrane</keyword>
<evidence type="ECO:0000256" key="1">
    <source>
        <dbReference type="ARBA" id="ARBA00004477"/>
    </source>
</evidence>
<evidence type="ECO:0000256" key="11">
    <source>
        <dbReference type="ARBA" id="ARBA00023180"/>
    </source>
</evidence>
<feature type="transmembrane region" description="Helical" evidence="12">
    <location>
        <begin position="786"/>
        <end position="809"/>
    </location>
</feature>
<reference evidence="14 15" key="1">
    <citation type="journal article" date="2013" name="Fungal Biol.">
        <title>Analysis of microsatellite markers in the genome of the plant pathogen Ceratocystis fimbriata.</title>
        <authorList>
            <person name="Simpson M.C."/>
            <person name="Wilken P.M."/>
            <person name="Coetzee M.P."/>
            <person name="Wingfield M.J."/>
            <person name="Wingfield B.D."/>
        </authorList>
    </citation>
    <scope>NUCLEOTIDE SEQUENCE [LARGE SCALE GENOMIC DNA]</scope>
    <source>
        <strain evidence="14 15">CBS 114723</strain>
    </source>
</reference>
<comment type="similarity">
    <text evidence="3 12">Belongs to the PIGG/PIGN/PIGO family. PIGG subfamily.</text>
</comment>
<dbReference type="Gene3D" id="3.40.720.10">
    <property type="entry name" value="Alkaline Phosphatase, subunit A"/>
    <property type="match status" value="1"/>
</dbReference>
<dbReference type="InterPro" id="IPR002591">
    <property type="entry name" value="Phosphodiest/P_Trfase"/>
</dbReference>
<feature type="transmembrane region" description="Helical" evidence="12">
    <location>
        <begin position="815"/>
        <end position="838"/>
    </location>
</feature>
<feature type="transmembrane region" description="Helical" evidence="12">
    <location>
        <begin position="737"/>
        <end position="765"/>
    </location>
</feature>
<dbReference type="GO" id="GO:0005789">
    <property type="term" value="C:endoplasmic reticulum membrane"/>
    <property type="evidence" value="ECO:0007669"/>
    <property type="project" value="UniProtKB-SubCell"/>
</dbReference>
<dbReference type="EMBL" id="APWK03000058">
    <property type="protein sequence ID" value="PHH52752.1"/>
    <property type="molecule type" value="Genomic_DNA"/>
</dbReference>
<sequence>MQKLLLVLANFLVLASLALFGLGFFPYKPLLSGLALYDELEYGPPPEPQFDRLVFMVVDALRRLIRNGAAVPFTANARSPTVTMPRLKALTTGSIPSFLDVILNVLEGDKSSALTSQDNWLSQMKAKNTGKMIMFGDDTWMKLFPDTFDREDGTTSFFVADYTIVDNNVTRHIPGELQNDDWNSMILHYLGLDHIGHKSGPNSANMIPKQAEMDAIVKAIYTAIETQAHLSSTLFVVCGDHGMNEAGNHGASSAGETSPALVFISPKFRNIALKATEAPLPPRANFRFYDYVEQSDLVPTLAALLGFPVPKNSLGVTIPYFLSLWEKETDQAQVLIRNAGQILTVITAAFGDSLLKYPIENRCSDTTSGIELLACRWQRISSQAKEFDGKNRLDQKWIAETIEWLRDAQDLMSNMASNFKMDYIFCGLAVGLAAVVISGIDIFRSTKGLPVALLFGTSFLYGAMMFGSSFVEEEQHFWYWTTSLWLAYLGRNQLQMSLTSSRFTIIWLVSILSMLRLLRGWNQTGQKFAGGPDIVTSFLKPFPVLLWLTVLASISFTGFQLSTRVIGFGWKLQDKQIDLASEFASVITLGALYFKLAITTTDSPELVLLWWDEYIATVLDTAALPQVARTLFILIAGAITYIVYRRQSYSTPFGPCYTVALHHMLTFFLIIQSRVTNIPLFLFMSVIFELLRMSNLGTFEISLTTMMLQYASFFAFGGTNAISSIDLSSGYNGVTEFNIAAVGVLTFASNLGGPIFWASACAVLLAQGKGKGSPNIFKTHVQILTFFTAVSAMSVMAACVVMRTHLFIWTVFSPKFLYCAGWAGAHLILNVILTGLIYSSKKSQSPNP</sequence>
<feature type="transmembrane region" description="Helical" evidence="12">
    <location>
        <begin position="579"/>
        <end position="598"/>
    </location>
</feature>
<dbReference type="PANTHER" id="PTHR23072">
    <property type="entry name" value="PHOSPHATIDYLINOSITOL GLYCAN-RELATED"/>
    <property type="match status" value="1"/>
</dbReference>
<evidence type="ECO:0000256" key="12">
    <source>
        <dbReference type="RuleBase" id="RU367106"/>
    </source>
</evidence>
<evidence type="ECO:0000256" key="5">
    <source>
        <dbReference type="ARBA" id="ARBA00022502"/>
    </source>
</evidence>
<feature type="transmembrane region" description="Helical" evidence="12">
    <location>
        <begin position="421"/>
        <end position="440"/>
    </location>
</feature>
<reference evidence="14 15" key="2">
    <citation type="journal article" date="2013" name="IMA Fungus">
        <title>IMA Genome-F 1: Ceratocystis fimbriata: Draft nuclear genome sequence for the plant pathogen, Ceratocystis fimbriata.</title>
        <authorList>
            <person name="Wilken P.M."/>
            <person name="Steenkamp E.T."/>
            <person name="Wingfield M.J."/>
            <person name="de Beer Z.W."/>
            <person name="Wingfield B.D."/>
        </authorList>
    </citation>
    <scope>NUCLEOTIDE SEQUENCE [LARGE SCALE GENOMIC DNA]</scope>
    <source>
        <strain evidence="14 15">CBS 114723</strain>
    </source>
</reference>
<evidence type="ECO:0000256" key="10">
    <source>
        <dbReference type="ARBA" id="ARBA00023136"/>
    </source>
</evidence>
<evidence type="ECO:0000256" key="9">
    <source>
        <dbReference type="ARBA" id="ARBA00022989"/>
    </source>
</evidence>
<dbReference type="InterPro" id="IPR045687">
    <property type="entry name" value="PIGG/GPI7_C"/>
</dbReference>
<feature type="transmembrane region" description="Helical" evidence="12">
    <location>
        <begin position="538"/>
        <end position="559"/>
    </location>
</feature>
<dbReference type="GO" id="GO:0051267">
    <property type="term" value="F:CP2 mannose-ethanolamine phosphotransferase activity"/>
    <property type="evidence" value="ECO:0007669"/>
    <property type="project" value="TreeGrafter"/>
</dbReference>
<dbReference type="AlphaFoldDB" id="A0A2C5X432"/>
<dbReference type="InterPro" id="IPR017850">
    <property type="entry name" value="Alkaline_phosphatase_core_sf"/>
</dbReference>
<dbReference type="PANTHER" id="PTHR23072:SF0">
    <property type="entry name" value="GPI ETHANOLAMINE PHOSPHATE TRANSFERASE 2"/>
    <property type="match status" value="1"/>
</dbReference>
<keyword evidence="5 12" id="KW-0337">GPI-anchor biosynthesis</keyword>
<keyword evidence="6 12" id="KW-0808">Transferase</keyword>
<dbReference type="SUPFAM" id="SSF53649">
    <property type="entry name" value="Alkaline phosphatase-like"/>
    <property type="match status" value="1"/>
</dbReference>
<gene>
    <name evidence="14" type="primary">las21</name>
    <name evidence="14" type="ORF">CFIMG_005704RA</name>
</gene>
<evidence type="ECO:0000259" key="13">
    <source>
        <dbReference type="Pfam" id="PF19316"/>
    </source>
</evidence>
<protein>
    <recommendedName>
        <fullName evidence="4 12">GPI ethanolamine phosphate transferase 2</fullName>
    </recommendedName>
</protein>
<name>A0A2C5X432_9PEZI</name>
<comment type="function">
    <text evidence="12">Ethanolamine phosphate transferase involved in glycosylphosphatidylinositol-anchor biosynthesis. Transfers ethanolamine phosphate to the GPI second mannose.</text>
</comment>
<dbReference type="Pfam" id="PF19316">
    <property type="entry name" value="PIGO_PIGG"/>
    <property type="match status" value="1"/>
</dbReference>
<keyword evidence="8 12" id="KW-0256">Endoplasmic reticulum</keyword>
<evidence type="ECO:0000313" key="14">
    <source>
        <dbReference type="EMBL" id="PHH52752.1"/>
    </source>
</evidence>
<proteinExistence type="inferred from homology"/>
<evidence type="ECO:0000256" key="4">
    <source>
        <dbReference type="ARBA" id="ARBA00020830"/>
    </source>
</evidence>
<dbReference type="STRING" id="1035309.A0A2C5X432"/>
<keyword evidence="15" id="KW-1185">Reference proteome</keyword>
<comment type="subcellular location">
    <subcellularLocation>
        <location evidence="1 12">Endoplasmic reticulum membrane</location>
        <topology evidence="1 12">Multi-pass membrane protein</topology>
    </subcellularLocation>
</comment>
<comment type="caution">
    <text evidence="14">The sequence shown here is derived from an EMBL/GenBank/DDBJ whole genome shotgun (WGS) entry which is preliminary data.</text>
</comment>
<evidence type="ECO:0000256" key="6">
    <source>
        <dbReference type="ARBA" id="ARBA00022679"/>
    </source>
</evidence>
<dbReference type="GO" id="GO:0006506">
    <property type="term" value="P:GPI anchor biosynthetic process"/>
    <property type="evidence" value="ECO:0007669"/>
    <property type="project" value="UniProtKB-UniPathway"/>
</dbReference>
<dbReference type="Proteomes" id="UP000222788">
    <property type="component" value="Unassembled WGS sequence"/>
</dbReference>
<evidence type="ECO:0000313" key="15">
    <source>
        <dbReference type="Proteomes" id="UP000222788"/>
    </source>
</evidence>
<comment type="pathway">
    <text evidence="2 12">Glycolipid biosynthesis; glycosylphosphatidylinositol-anchor biosynthesis.</text>
</comment>
<dbReference type="InterPro" id="IPR039527">
    <property type="entry name" value="PIGG/GPI7"/>
</dbReference>
<organism evidence="14 15">
    <name type="scientific">Ceratocystis fimbriata CBS 114723</name>
    <dbReference type="NCBI Taxonomy" id="1035309"/>
    <lineage>
        <taxon>Eukaryota</taxon>
        <taxon>Fungi</taxon>
        <taxon>Dikarya</taxon>
        <taxon>Ascomycota</taxon>
        <taxon>Pezizomycotina</taxon>
        <taxon>Sordariomycetes</taxon>
        <taxon>Hypocreomycetidae</taxon>
        <taxon>Microascales</taxon>
        <taxon>Ceratocystidaceae</taxon>
        <taxon>Ceratocystis</taxon>
    </lineage>
</organism>
<keyword evidence="7 12" id="KW-0812">Transmembrane</keyword>
<keyword evidence="9 12" id="KW-1133">Transmembrane helix</keyword>
<feature type="transmembrane region" description="Helical" evidence="12">
    <location>
        <begin position="452"/>
        <end position="471"/>
    </location>
</feature>
<feature type="domain" description="GPI ethanolamine phosphate transferase 2 C-terminal" evidence="13">
    <location>
        <begin position="416"/>
        <end position="841"/>
    </location>
</feature>
<dbReference type="UniPathway" id="UPA00196"/>
<evidence type="ECO:0000256" key="7">
    <source>
        <dbReference type="ARBA" id="ARBA00022692"/>
    </source>
</evidence>
<evidence type="ECO:0000256" key="8">
    <source>
        <dbReference type="ARBA" id="ARBA00022824"/>
    </source>
</evidence>
<accession>A0A2C5X432</accession>
<feature type="transmembrane region" description="Helical" evidence="12">
    <location>
        <begin position="707"/>
        <end position="725"/>
    </location>
</feature>
<dbReference type="OrthoDB" id="272139at2759"/>
<dbReference type="CDD" id="cd16024">
    <property type="entry name" value="GPI_EPT_2"/>
    <property type="match status" value="1"/>
</dbReference>
<evidence type="ECO:0000256" key="3">
    <source>
        <dbReference type="ARBA" id="ARBA00005315"/>
    </source>
</evidence>